<sequence length="156" mass="18203">MVITFGDSPYELLLLHSIQGNDLKSKRKFMMQTCQNFSFAVNFPEACDMILEVAVNENLKAEQMIKKVLVFTDFASGCHWKTKYEEVRRKFMEQGYEDDAIPQVLIWGLFDLNMPSIEELHPGADCVEWLLRQFEQVILGQWWRNWPAPTHGSSHC</sequence>
<keyword evidence="3" id="KW-1185">Reference proteome</keyword>
<proteinExistence type="predicted"/>
<accession>A0A315AJJ3</accession>
<dbReference type="Proteomes" id="UP000250321">
    <property type="component" value="Unassembled WGS sequence"/>
</dbReference>
<protein>
    <recommendedName>
        <fullName evidence="1">DUF7788 domain-containing protein</fullName>
    </recommendedName>
</protein>
<evidence type="ECO:0000313" key="2">
    <source>
        <dbReference type="EMBL" id="PQQ14456.1"/>
    </source>
</evidence>
<dbReference type="OrthoDB" id="1149618at2759"/>
<dbReference type="PANTHER" id="PTHR31373">
    <property type="entry name" value="OS06G0652100 PROTEIN"/>
    <property type="match status" value="1"/>
</dbReference>
<dbReference type="InterPro" id="IPR056690">
    <property type="entry name" value="DUF7788"/>
</dbReference>
<evidence type="ECO:0000313" key="3">
    <source>
        <dbReference type="Proteomes" id="UP000250321"/>
    </source>
</evidence>
<name>A0A315AJJ3_PRUYE</name>
<reference evidence="2 3" key="1">
    <citation type="submission" date="2018-02" db="EMBL/GenBank/DDBJ databases">
        <title>Draft genome of wild Prunus yedoensis var. nudiflora.</title>
        <authorList>
            <person name="Baek S."/>
            <person name="Kim J.-H."/>
            <person name="Choi K."/>
            <person name="Kim G.-B."/>
            <person name="Cho A."/>
            <person name="Jang H."/>
            <person name="Shin C.-H."/>
            <person name="Yu H.-J."/>
            <person name="Mun J.-H."/>
        </authorList>
    </citation>
    <scope>NUCLEOTIDE SEQUENCE [LARGE SCALE GENOMIC DNA]</scope>
    <source>
        <strain evidence="3">cv. Jeju island</strain>
        <tissue evidence="2">Leaf</tissue>
    </source>
</reference>
<dbReference type="Pfam" id="PF25043">
    <property type="entry name" value="DUF7788"/>
    <property type="match status" value="1"/>
</dbReference>
<dbReference type="EMBL" id="PJQY01000260">
    <property type="protein sequence ID" value="PQQ14456.1"/>
    <property type="molecule type" value="Genomic_DNA"/>
</dbReference>
<comment type="caution">
    <text evidence="2">The sequence shown here is derived from an EMBL/GenBank/DDBJ whole genome shotgun (WGS) entry which is preliminary data.</text>
</comment>
<dbReference type="InterPro" id="IPR011205">
    <property type="entry name" value="UCP015417_vWA"/>
</dbReference>
<gene>
    <name evidence="2" type="ORF">Pyn_20085</name>
</gene>
<feature type="domain" description="DUF7788" evidence="1">
    <location>
        <begin position="2"/>
        <end position="112"/>
    </location>
</feature>
<dbReference type="PANTHER" id="PTHR31373:SF17">
    <property type="entry name" value="OS06G0652100 PROTEIN"/>
    <property type="match status" value="1"/>
</dbReference>
<evidence type="ECO:0000259" key="1">
    <source>
        <dbReference type="Pfam" id="PF25043"/>
    </source>
</evidence>
<organism evidence="2 3">
    <name type="scientific">Prunus yedoensis var. nudiflora</name>
    <dbReference type="NCBI Taxonomy" id="2094558"/>
    <lineage>
        <taxon>Eukaryota</taxon>
        <taxon>Viridiplantae</taxon>
        <taxon>Streptophyta</taxon>
        <taxon>Embryophyta</taxon>
        <taxon>Tracheophyta</taxon>
        <taxon>Spermatophyta</taxon>
        <taxon>Magnoliopsida</taxon>
        <taxon>eudicotyledons</taxon>
        <taxon>Gunneridae</taxon>
        <taxon>Pentapetalae</taxon>
        <taxon>rosids</taxon>
        <taxon>fabids</taxon>
        <taxon>Rosales</taxon>
        <taxon>Rosaceae</taxon>
        <taxon>Amygdaloideae</taxon>
        <taxon>Amygdaleae</taxon>
        <taxon>Prunus</taxon>
    </lineage>
</organism>
<dbReference type="STRING" id="2094558.A0A315AJJ3"/>
<dbReference type="AlphaFoldDB" id="A0A315AJJ3"/>